<dbReference type="SUPFAM" id="SSF53383">
    <property type="entry name" value="PLP-dependent transferases"/>
    <property type="match status" value="1"/>
</dbReference>
<evidence type="ECO:0000313" key="5">
    <source>
        <dbReference type="EMBL" id="CAH0539511.1"/>
    </source>
</evidence>
<evidence type="ECO:0000256" key="3">
    <source>
        <dbReference type="ARBA" id="ARBA00022898"/>
    </source>
</evidence>
<evidence type="ECO:0000256" key="4">
    <source>
        <dbReference type="RuleBase" id="RU003560"/>
    </source>
</evidence>
<dbReference type="RefSeq" id="WP_237361512.1">
    <property type="nucleotide sequence ID" value="NZ_CAKLDM010000002.1"/>
</dbReference>
<keyword evidence="6" id="KW-1185">Reference proteome</keyword>
<dbReference type="PROSITE" id="PS00600">
    <property type="entry name" value="AA_TRANSFER_CLASS_3"/>
    <property type="match status" value="1"/>
</dbReference>
<dbReference type="EC" id="2.6.1.-" evidence="5"/>
<dbReference type="PANTHER" id="PTHR43094">
    <property type="entry name" value="AMINOTRANSFERASE"/>
    <property type="match status" value="1"/>
</dbReference>
<dbReference type="InterPro" id="IPR049704">
    <property type="entry name" value="Aminotrans_3_PPA_site"/>
</dbReference>
<dbReference type="InterPro" id="IPR015422">
    <property type="entry name" value="PyrdxlP-dep_Trfase_small"/>
</dbReference>
<dbReference type="NCBIfam" id="NF005685">
    <property type="entry name" value="PRK07483.1"/>
    <property type="match status" value="1"/>
</dbReference>
<evidence type="ECO:0000256" key="2">
    <source>
        <dbReference type="ARBA" id="ARBA00008954"/>
    </source>
</evidence>
<name>A0ABM9A3V9_9VIBR</name>
<keyword evidence="3 4" id="KW-0663">Pyridoxal phosphate</keyword>
<comment type="similarity">
    <text evidence="2 4">Belongs to the class-III pyridoxal-phosphate-dependent aminotransferase family.</text>
</comment>
<organism evidence="5 6">
    <name type="scientific">Vibrio marisflavi CECT 7928</name>
    <dbReference type="NCBI Taxonomy" id="634439"/>
    <lineage>
        <taxon>Bacteria</taxon>
        <taxon>Pseudomonadati</taxon>
        <taxon>Pseudomonadota</taxon>
        <taxon>Gammaproteobacteria</taxon>
        <taxon>Vibrionales</taxon>
        <taxon>Vibrionaceae</taxon>
        <taxon>Vibrio</taxon>
    </lineage>
</organism>
<dbReference type="Pfam" id="PF00202">
    <property type="entry name" value="Aminotran_3"/>
    <property type="match status" value="1"/>
</dbReference>
<dbReference type="Proteomes" id="UP000838748">
    <property type="component" value="Unassembled WGS sequence"/>
</dbReference>
<dbReference type="Gene3D" id="3.40.640.10">
    <property type="entry name" value="Type I PLP-dependent aspartate aminotransferase-like (Major domain)"/>
    <property type="match status" value="1"/>
</dbReference>
<evidence type="ECO:0000256" key="1">
    <source>
        <dbReference type="ARBA" id="ARBA00001933"/>
    </source>
</evidence>
<reference evidence="5" key="1">
    <citation type="submission" date="2021-11" db="EMBL/GenBank/DDBJ databases">
        <authorList>
            <person name="Rodrigo-Torres L."/>
            <person name="Arahal R. D."/>
            <person name="Lucena T."/>
        </authorList>
    </citation>
    <scope>NUCLEOTIDE SEQUENCE</scope>
    <source>
        <strain evidence="5">CECT 7928</strain>
    </source>
</reference>
<comment type="caution">
    <text evidence="5">The sequence shown here is derived from an EMBL/GenBank/DDBJ whole genome shotgun (WGS) entry which is preliminary data.</text>
</comment>
<accession>A0ABM9A3V9</accession>
<dbReference type="PIRSF" id="PIRSF000521">
    <property type="entry name" value="Transaminase_4ab_Lys_Orn"/>
    <property type="match status" value="1"/>
</dbReference>
<dbReference type="PANTHER" id="PTHR43094:SF1">
    <property type="entry name" value="AMINOTRANSFERASE CLASS-III"/>
    <property type="match status" value="1"/>
</dbReference>
<dbReference type="GO" id="GO:0008483">
    <property type="term" value="F:transaminase activity"/>
    <property type="evidence" value="ECO:0007669"/>
    <property type="project" value="UniProtKB-KW"/>
</dbReference>
<dbReference type="InterPro" id="IPR005814">
    <property type="entry name" value="Aminotrans_3"/>
</dbReference>
<gene>
    <name evidence="5" type="ORF">VMF7928_02207</name>
</gene>
<keyword evidence="5" id="KW-0032">Aminotransferase</keyword>
<protein>
    <submittedName>
        <fullName evidence="5">Aminotransferase</fullName>
        <ecNumber evidence="5">2.6.1.-</ecNumber>
    </submittedName>
</protein>
<dbReference type="InterPro" id="IPR015421">
    <property type="entry name" value="PyrdxlP-dep_Trfase_major"/>
</dbReference>
<dbReference type="CDD" id="cd00610">
    <property type="entry name" value="OAT_like"/>
    <property type="match status" value="1"/>
</dbReference>
<evidence type="ECO:0000313" key="6">
    <source>
        <dbReference type="Proteomes" id="UP000838748"/>
    </source>
</evidence>
<dbReference type="InterPro" id="IPR015424">
    <property type="entry name" value="PyrdxlP-dep_Trfase"/>
</dbReference>
<dbReference type="Gene3D" id="3.90.1150.10">
    <property type="entry name" value="Aspartate Aminotransferase, domain 1"/>
    <property type="match status" value="1"/>
</dbReference>
<dbReference type="EMBL" id="CAKLDM010000002">
    <property type="protein sequence ID" value="CAH0539511.1"/>
    <property type="molecule type" value="Genomic_DNA"/>
</dbReference>
<comment type="cofactor">
    <cofactor evidence="1">
        <name>pyridoxal 5'-phosphate</name>
        <dbReference type="ChEBI" id="CHEBI:597326"/>
    </cofactor>
</comment>
<proteinExistence type="inferred from homology"/>
<sequence>MSNVFHRHCHHKYPTISRGEGVYLIDQGGKRYLDACGGAAVSNLGHNHSAVKQAILAQVAAIPFAHSGFFTSESSEQLARLLCSLAPDPLNHAYFVSGGSEAVESAIKMARQYFVEVGQEQRCKIIARRQSYHGNTLGALGAGGNYWRRKQFEPLLSDVHFVSPCYAYRDQGIGESEQEYSQRLANELESTILQLGEQNVMAFIAEPIVGATAGAVTATANYFKYVRQICDKYGVLLILDEVMCGVGRSGDFFAFEKEGVVPDIVTLAKGLAAGYQPIGAVLASSHIYDAISSGSGFFQHGHTFMAHPVACAAALATVRTIIEENLLENVRQQGLKLKTMLDNHLSEIPYIGDIRGRGLFVGIELVSDKVMKLPLPPEALAHQEIKSTAMSQGLMCYPMAGTIDGVYGNHILLAPSFLITDDELKELVKKLVTSLEISAKSWRL</sequence>
<keyword evidence="5" id="KW-0808">Transferase</keyword>